<name>A0A510WFP6_ENTTH</name>
<evidence type="ECO:0000313" key="2">
    <source>
        <dbReference type="Proteomes" id="UP000321361"/>
    </source>
</evidence>
<protein>
    <submittedName>
        <fullName evidence="1">Uncharacterized protein</fullName>
    </submittedName>
</protein>
<accession>A0A510WFP6</accession>
<organism evidence="1 2">
    <name type="scientific">Enterococcus thailandicus</name>
    <dbReference type="NCBI Taxonomy" id="417368"/>
    <lineage>
        <taxon>Bacteria</taxon>
        <taxon>Bacillati</taxon>
        <taxon>Bacillota</taxon>
        <taxon>Bacilli</taxon>
        <taxon>Lactobacillales</taxon>
        <taxon>Enterococcaceae</taxon>
        <taxon>Enterococcus</taxon>
    </lineage>
</organism>
<dbReference type="AlphaFoldDB" id="A0A510WFP6"/>
<sequence length="101" mass="11318">MFNRVVNKDGLRSFFATRQNHLEGYAIEIEKDLEGPVNERNIDPPECSDNTFDERSSLEIAIAEALKMYDCGSYTIAEITNKTGISKSAIYGALAKRILDI</sequence>
<evidence type="ECO:0000313" key="1">
    <source>
        <dbReference type="EMBL" id="GEK37982.1"/>
    </source>
</evidence>
<reference evidence="1 2" key="1">
    <citation type="submission" date="2019-07" db="EMBL/GenBank/DDBJ databases">
        <title>Whole genome shotgun sequence of Enterococcus thailandicus NBRC 101867.</title>
        <authorList>
            <person name="Hosoyama A."/>
            <person name="Uohara A."/>
            <person name="Ohji S."/>
            <person name="Ichikawa N."/>
        </authorList>
    </citation>
    <scope>NUCLEOTIDE SEQUENCE [LARGE SCALE GENOMIC DNA]</scope>
    <source>
        <strain evidence="1 2">NBRC 101867</strain>
    </source>
</reference>
<dbReference type="RefSeq" id="WP_071869429.1">
    <property type="nucleotide sequence ID" value="NZ_BJUG01000014.1"/>
</dbReference>
<proteinExistence type="predicted"/>
<dbReference type="OrthoDB" id="9797501at2"/>
<gene>
    <name evidence="1" type="ORF">ETH01_22690</name>
</gene>
<dbReference type="Proteomes" id="UP000321361">
    <property type="component" value="Unassembled WGS sequence"/>
</dbReference>
<dbReference type="Gene3D" id="1.10.10.60">
    <property type="entry name" value="Homeodomain-like"/>
    <property type="match status" value="1"/>
</dbReference>
<dbReference type="EMBL" id="BJUG01000014">
    <property type="protein sequence ID" value="GEK37982.1"/>
    <property type="molecule type" value="Genomic_DNA"/>
</dbReference>
<comment type="caution">
    <text evidence="1">The sequence shown here is derived from an EMBL/GenBank/DDBJ whole genome shotgun (WGS) entry which is preliminary data.</text>
</comment>